<reference evidence="1 2" key="1">
    <citation type="submission" date="2020-10" db="EMBL/GenBank/DDBJ databases">
        <title>The Coptis chinensis genome and diversification of protoberbering-type alkaloids.</title>
        <authorList>
            <person name="Wang B."/>
            <person name="Shu S."/>
            <person name="Song C."/>
            <person name="Liu Y."/>
        </authorList>
    </citation>
    <scope>NUCLEOTIDE SEQUENCE [LARGE SCALE GENOMIC DNA]</scope>
    <source>
        <strain evidence="1">HL-2020</strain>
        <tissue evidence="1">Leaf</tissue>
    </source>
</reference>
<proteinExistence type="predicted"/>
<keyword evidence="2" id="KW-1185">Reference proteome</keyword>
<dbReference type="Proteomes" id="UP000631114">
    <property type="component" value="Unassembled WGS sequence"/>
</dbReference>
<accession>A0A835LBJ4</accession>
<evidence type="ECO:0000313" key="1">
    <source>
        <dbReference type="EMBL" id="KAF9589358.1"/>
    </source>
</evidence>
<name>A0A835LBJ4_9MAGN</name>
<comment type="caution">
    <text evidence="1">The sequence shown here is derived from an EMBL/GenBank/DDBJ whole genome shotgun (WGS) entry which is preliminary data.</text>
</comment>
<dbReference type="SUPFAM" id="SSF55174">
    <property type="entry name" value="Alpha-L RNA-binding motif"/>
    <property type="match status" value="1"/>
</dbReference>
<dbReference type="Gene3D" id="3.10.290.10">
    <property type="entry name" value="RNA-binding S4 domain"/>
    <property type="match status" value="1"/>
</dbReference>
<dbReference type="InterPro" id="IPR036986">
    <property type="entry name" value="S4_RNA-bd_sf"/>
</dbReference>
<evidence type="ECO:0000313" key="2">
    <source>
        <dbReference type="Proteomes" id="UP000631114"/>
    </source>
</evidence>
<organism evidence="1 2">
    <name type="scientific">Coptis chinensis</name>
    <dbReference type="NCBI Taxonomy" id="261450"/>
    <lineage>
        <taxon>Eukaryota</taxon>
        <taxon>Viridiplantae</taxon>
        <taxon>Streptophyta</taxon>
        <taxon>Embryophyta</taxon>
        <taxon>Tracheophyta</taxon>
        <taxon>Spermatophyta</taxon>
        <taxon>Magnoliopsida</taxon>
        <taxon>Ranunculales</taxon>
        <taxon>Ranunculaceae</taxon>
        <taxon>Coptidoideae</taxon>
        <taxon>Coptis</taxon>
    </lineage>
</organism>
<dbReference type="GO" id="GO:0003723">
    <property type="term" value="F:RNA binding"/>
    <property type="evidence" value="ECO:0007669"/>
    <property type="project" value="InterPro"/>
</dbReference>
<gene>
    <name evidence="1" type="ORF">IFM89_022967</name>
</gene>
<sequence>MDENSVDHYVVLCYGIKKQRLSTVTVRRKFAEQLKDAVTYIEEGHIRVSRHTITDPAFLVTRNLEDFIAWEISSEINKTVQEYHEKLDDYDAMN</sequence>
<dbReference type="OrthoDB" id="10248812at2759"/>
<dbReference type="CDD" id="cd00165">
    <property type="entry name" value="S4"/>
    <property type="match status" value="1"/>
</dbReference>
<protein>
    <submittedName>
        <fullName evidence="1">Uncharacterized protein</fullName>
    </submittedName>
</protein>
<dbReference type="EMBL" id="JADFTS010000009">
    <property type="protein sequence ID" value="KAF9589358.1"/>
    <property type="molecule type" value="Genomic_DNA"/>
</dbReference>
<dbReference type="AlphaFoldDB" id="A0A835LBJ4"/>